<name>A0AAV4TQD4_CAEEX</name>
<dbReference type="EMBL" id="BPLR01011384">
    <property type="protein sequence ID" value="GIY46188.1"/>
    <property type="molecule type" value="Genomic_DNA"/>
</dbReference>
<feature type="compositionally biased region" description="Pro residues" evidence="1">
    <location>
        <begin position="29"/>
        <end position="41"/>
    </location>
</feature>
<evidence type="ECO:0000313" key="3">
    <source>
        <dbReference type="Proteomes" id="UP001054945"/>
    </source>
</evidence>
<dbReference type="Proteomes" id="UP001054945">
    <property type="component" value="Unassembled WGS sequence"/>
</dbReference>
<gene>
    <name evidence="2" type="ORF">CEXT_107591</name>
</gene>
<protein>
    <submittedName>
        <fullName evidence="2">Uncharacterized protein</fullName>
    </submittedName>
</protein>
<dbReference type="AlphaFoldDB" id="A0AAV4TQD4"/>
<comment type="caution">
    <text evidence="2">The sequence shown here is derived from an EMBL/GenBank/DDBJ whole genome shotgun (WGS) entry which is preliminary data.</text>
</comment>
<sequence>MKPVSLAIPHLIPRSSRQLEMTVQKSRIPPQPNSAPPPPLPSFSNTTQKTLNANAMHCPLPLPPIPTEGVYPKPFPPNDKHFEIRNVEKSDRLIGRGIKFKNCDGGRGFGQPSGIVCIVVRNWVSRCQRVTADLGTR</sequence>
<keyword evidence="3" id="KW-1185">Reference proteome</keyword>
<evidence type="ECO:0000256" key="1">
    <source>
        <dbReference type="SAM" id="MobiDB-lite"/>
    </source>
</evidence>
<proteinExistence type="predicted"/>
<organism evidence="2 3">
    <name type="scientific">Caerostris extrusa</name>
    <name type="common">Bark spider</name>
    <name type="synonym">Caerostris bankana</name>
    <dbReference type="NCBI Taxonomy" id="172846"/>
    <lineage>
        <taxon>Eukaryota</taxon>
        <taxon>Metazoa</taxon>
        <taxon>Ecdysozoa</taxon>
        <taxon>Arthropoda</taxon>
        <taxon>Chelicerata</taxon>
        <taxon>Arachnida</taxon>
        <taxon>Araneae</taxon>
        <taxon>Araneomorphae</taxon>
        <taxon>Entelegynae</taxon>
        <taxon>Araneoidea</taxon>
        <taxon>Araneidae</taxon>
        <taxon>Caerostris</taxon>
    </lineage>
</organism>
<accession>A0AAV4TQD4</accession>
<feature type="compositionally biased region" description="Polar residues" evidence="1">
    <location>
        <begin position="16"/>
        <end position="25"/>
    </location>
</feature>
<feature type="region of interest" description="Disordered" evidence="1">
    <location>
        <begin position="16"/>
        <end position="47"/>
    </location>
</feature>
<evidence type="ECO:0000313" key="2">
    <source>
        <dbReference type="EMBL" id="GIY46188.1"/>
    </source>
</evidence>
<reference evidence="2 3" key="1">
    <citation type="submission" date="2021-06" db="EMBL/GenBank/DDBJ databases">
        <title>Caerostris extrusa draft genome.</title>
        <authorList>
            <person name="Kono N."/>
            <person name="Arakawa K."/>
        </authorList>
    </citation>
    <scope>NUCLEOTIDE SEQUENCE [LARGE SCALE GENOMIC DNA]</scope>
</reference>